<protein>
    <submittedName>
        <fullName evidence="1">Uncharacterized protein</fullName>
    </submittedName>
</protein>
<dbReference type="Proteomes" id="UP000326396">
    <property type="component" value="Linkage Group LG11"/>
</dbReference>
<evidence type="ECO:0000313" key="2">
    <source>
        <dbReference type="Proteomes" id="UP000326396"/>
    </source>
</evidence>
<keyword evidence="2" id="KW-1185">Reference proteome</keyword>
<dbReference type="EMBL" id="SZYD01000003">
    <property type="protein sequence ID" value="KAD6795537.1"/>
    <property type="molecule type" value="Genomic_DNA"/>
</dbReference>
<name>A0A5N6PQT4_9ASTR</name>
<evidence type="ECO:0000313" key="1">
    <source>
        <dbReference type="EMBL" id="KAD6795537.1"/>
    </source>
</evidence>
<comment type="caution">
    <text evidence="1">The sequence shown here is derived from an EMBL/GenBank/DDBJ whole genome shotgun (WGS) entry which is preliminary data.</text>
</comment>
<accession>A0A5N6PQT4</accession>
<sequence>MGFLTNDECIQESTISCNWVCFTGYEKLDSKPCYRRAFIRIDDRKSMKMVEEDGDLEIGVEWENQSADHVCRGLLQKRWTKHLQEVILRVFVFNHFKTLLHLPLLHLPLLSK</sequence>
<reference evidence="1 2" key="1">
    <citation type="submission" date="2019-05" db="EMBL/GenBank/DDBJ databases">
        <title>Mikania micrantha, genome provides insights into the molecular mechanism of rapid growth.</title>
        <authorList>
            <person name="Liu B."/>
        </authorList>
    </citation>
    <scope>NUCLEOTIDE SEQUENCE [LARGE SCALE GENOMIC DNA]</scope>
    <source>
        <strain evidence="1">NLD-2019</strain>
        <tissue evidence="1">Leaf</tissue>
    </source>
</reference>
<gene>
    <name evidence="1" type="ORF">E3N88_06433</name>
</gene>
<proteinExistence type="predicted"/>
<organism evidence="1 2">
    <name type="scientific">Mikania micrantha</name>
    <name type="common">bitter vine</name>
    <dbReference type="NCBI Taxonomy" id="192012"/>
    <lineage>
        <taxon>Eukaryota</taxon>
        <taxon>Viridiplantae</taxon>
        <taxon>Streptophyta</taxon>
        <taxon>Embryophyta</taxon>
        <taxon>Tracheophyta</taxon>
        <taxon>Spermatophyta</taxon>
        <taxon>Magnoliopsida</taxon>
        <taxon>eudicotyledons</taxon>
        <taxon>Gunneridae</taxon>
        <taxon>Pentapetalae</taxon>
        <taxon>asterids</taxon>
        <taxon>campanulids</taxon>
        <taxon>Asterales</taxon>
        <taxon>Asteraceae</taxon>
        <taxon>Asteroideae</taxon>
        <taxon>Heliantheae alliance</taxon>
        <taxon>Eupatorieae</taxon>
        <taxon>Mikania</taxon>
    </lineage>
</organism>
<dbReference type="AlphaFoldDB" id="A0A5N6PQT4"/>